<proteinExistence type="predicted"/>
<dbReference type="GO" id="GO:0007165">
    <property type="term" value="P:signal transduction"/>
    <property type="evidence" value="ECO:0007669"/>
    <property type="project" value="InterPro"/>
</dbReference>
<feature type="compositionally biased region" description="Acidic residues" evidence="3">
    <location>
        <begin position="439"/>
        <end position="476"/>
    </location>
</feature>
<sequence>MTVLNEGVELVRLSGVSNVFVIWGLEDDYPDPGSSSAFDKGDYCVSLGGGGGGGATATAPAPPPLPSPAEQLRTRVCNTVFKSGPLFISSKGIGWTSWKKRWFILTRTSLVFFRSDPSAVPQKGSEVNLTLGGIDLNNSGSVVVKADKKLLTVLFPDGREGRAFTLKAETLEDLNEWKTALESALAQAPASAAHATGQNGIFRNDQIDSVDATDRQSVKSSVIGRPILLALEDVDGTPSFLEKALQFIEEHGVKVEGILRQAADVDDVEHRVREYEQGKNEFSPIEDAHIVADCIKHVLRELPSSPVPASCCNALLLACRTDRSLRVNAMRAAISDAFPEPNRRLLQRILIMMRNVASHKAVNRMSCSAVAACMAPLLLRPLLAGDCEIENDFDVGGDGSVQLLQAAAAANHAQAIVITLLDEYDKIFGEDSMTPEPNTESEESGSESGEATDDDESYEDDDATQESDAETDDDPENASSEMCSESGDSGDIVIHNNKECPDYNSGPDSPEVGDDNQSKQNVGTSFHESFSSQSDVQCNTNNIPENSDSSVVLANDSAEGRKNLSMESINYGTEDEVEIQRLEETKSELEQRITEEVNQNAVLKINLERRKTNLTQRRLALEQDVARLQEQLQKERDLRLALEAGLKMSHGPLPYLTAIDEKTKAELEEIATTEADIVNLTHKLDDLGMHLNQQRELRQGSIPSICNLIEKNQDFQTKLKERQKDTEVVAPSNFERSRNKLLLIIIMHHKDENNKRDAQLGATENENERTHDSASLTNKHAQKCQHQQEISSTNYQSVGVLADPSPAEPVAARRFGLPNSKRIATKGEGANSTTSALTKLTTRLNFLKERRSQIATELQNMDKGRVSSQTVQNPEKGRELPHNYPEKGQGSDVQANPNPEKGIHLDKPELFQNQVTEGQSFESPEKIKKVESHAPNYTDKEKRSDGHIKNILDRGKPENHTSLNLDKGQQQSFITSRTNTR</sequence>
<dbReference type="SUPFAM" id="SSF50729">
    <property type="entry name" value="PH domain-like"/>
    <property type="match status" value="1"/>
</dbReference>
<dbReference type="Proteomes" id="UP000583929">
    <property type="component" value="Unassembled WGS sequence"/>
</dbReference>
<evidence type="ECO:0008006" key="8">
    <source>
        <dbReference type="Google" id="ProtNLM"/>
    </source>
</evidence>
<dbReference type="InterPro" id="IPR011993">
    <property type="entry name" value="PH-like_dom_sf"/>
</dbReference>
<keyword evidence="7" id="KW-1185">Reference proteome</keyword>
<feature type="region of interest" description="Disordered" evidence="3">
    <location>
        <begin position="429"/>
        <end position="550"/>
    </location>
</feature>
<accession>A0A7J6EW03</accession>
<feature type="compositionally biased region" description="Polar residues" evidence="3">
    <location>
        <begin position="477"/>
        <end position="487"/>
    </location>
</feature>
<reference evidence="6 7" key="1">
    <citation type="journal article" date="2020" name="bioRxiv">
        <title>Sequence and annotation of 42 cannabis genomes reveals extensive copy number variation in cannabinoid synthesis and pathogen resistance genes.</title>
        <authorList>
            <person name="Mckernan K.J."/>
            <person name="Helbert Y."/>
            <person name="Kane L.T."/>
            <person name="Ebling H."/>
            <person name="Zhang L."/>
            <person name="Liu B."/>
            <person name="Eaton Z."/>
            <person name="Mclaughlin S."/>
            <person name="Kingan S."/>
            <person name="Baybayan P."/>
            <person name="Concepcion G."/>
            <person name="Jordan M."/>
            <person name="Riva A."/>
            <person name="Barbazuk W."/>
            <person name="Harkins T."/>
        </authorList>
    </citation>
    <scope>NUCLEOTIDE SEQUENCE [LARGE SCALE GENOMIC DNA]</scope>
    <source>
        <strain evidence="7">cv. Jamaican Lion 4</strain>
        <tissue evidence="6">Leaf</tissue>
    </source>
</reference>
<comment type="caution">
    <text evidence="6">The sequence shown here is derived from an EMBL/GenBank/DDBJ whole genome shotgun (WGS) entry which is preliminary data.</text>
</comment>
<feature type="compositionally biased region" description="Polar residues" evidence="3">
    <location>
        <begin position="518"/>
        <end position="550"/>
    </location>
</feature>
<evidence type="ECO:0000259" key="4">
    <source>
        <dbReference type="PROSITE" id="PS50003"/>
    </source>
</evidence>
<evidence type="ECO:0000256" key="3">
    <source>
        <dbReference type="SAM" id="MobiDB-lite"/>
    </source>
</evidence>
<dbReference type="GO" id="GO:0005096">
    <property type="term" value="F:GTPase activator activity"/>
    <property type="evidence" value="ECO:0007669"/>
    <property type="project" value="UniProtKB-KW"/>
</dbReference>
<dbReference type="SMART" id="SM00324">
    <property type="entry name" value="RhoGAP"/>
    <property type="match status" value="1"/>
</dbReference>
<keyword evidence="2" id="KW-0175">Coiled coil</keyword>
<dbReference type="AlphaFoldDB" id="A0A7J6EW03"/>
<feature type="coiled-coil region" evidence="2">
    <location>
        <begin position="572"/>
        <end position="645"/>
    </location>
</feature>
<protein>
    <recommendedName>
        <fullName evidence="8">Rho GTPase-activating protein REN1-like</fullName>
    </recommendedName>
</protein>
<feature type="domain" description="PH" evidence="4">
    <location>
        <begin position="79"/>
        <end position="186"/>
    </location>
</feature>
<dbReference type="PANTHER" id="PTHR46265">
    <property type="entry name" value="RHO GTPASE-ACTIVATING PROTEIN 7"/>
    <property type="match status" value="1"/>
</dbReference>
<dbReference type="InterPro" id="IPR000198">
    <property type="entry name" value="RhoGAP_dom"/>
</dbReference>
<feature type="region of interest" description="Disordered" evidence="3">
    <location>
        <begin position="856"/>
        <end position="981"/>
    </location>
</feature>
<feature type="compositionally biased region" description="Basic and acidic residues" evidence="3">
    <location>
        <begin position="875"/>
        <end position="885"/>
    </location>
</feature>
<evidence type="ECO:0000256" key="2">
    <source>
        <dbReference type="SAM" id="Coils"/>
    </source>
</evidence>
<dbReference type="PROSITE" id="PS50003">
    <property type="entry name" value="PH_DOMAIN"/>
    <property type="match status" value="1"/>
</dbReference>
<feature type="compositionally biased region" description="Polar residues" evidence="3">
    <location>
        <begin position="911"/>
        <end position="922"/>
    </location>
</feature>
<dbReference type="EMBL" id="JAATIQ010000311">
    <property type="protein sequence ID" value="KAF4362496.1"/>
    <property type="molecule type" value="Genomic_DNA"/>
</dbReference>
<evidence type="ECO:0000259" key="5">
    <source>
        <dbReference type="PROSITE" id="PS50238"/>
    </source>
</evidence>
<feature type="compositionally biased region" description="Polar residues" evidence="3">
    <location>
        <begin position="960"/>
        <end position="981"/>
    </location>
</feature>
<dbReference type="Pfam" id="PF00169">
    <property type="entry name" value="PH"/>
    <property type="match status" value="1"/>
</dbReference>
<dbReference type="InterPro" id="IPR001849">
    <property type="entry name" value="PH_domain"/>
</dbReference>
<name>A0A7J6EW03_CANSA</name>
<dbReference type="Pfam" id="PF14389">
    <property type="entry name" value="Lzipper-MIP1"/>
    <property type="match status" value="1"/>
</dbReference>
<dbReference type="Pfam" id="PF00620">
    <property type="entry name" value="RhoGAP"/>
    <property type="match status" value="1"/>
</dbReference>
<dbReference type="InterPro" id="IPR025757">
    <property type="entry name" value="MIP1_Leuzipper"/>
</dbReference>
<dbReference type="InterPro" id="IPR052799">
    <property type="entry name" value="Rho_GAP_Regulators"/>
</dbReference>
<organism evidence="6 7">
    <name type="scientific">Cannabis sativa</name>
    <name type="common">Hemp</name>
    <name type="synonym">Marijuana</name>
    <dbReference type="NCBI Taxonomy" id="3483"/>
    <lineage>
        <taxon>Eukaryota</taxon>
        <taxon>Viridiplantae</taxon>
        <taxon>Streptophyta</taxon>
        <taxon>Embryophyta</taxon>
        <taxon>Tracheophyta</taxon>
        <taxon>Spermatophyta</taxon>
        <taxon>Magnoliopsida</taxon>
        <taxon>eudicotyledons</taxon>
        <taxon>Gunneridae</taxon>
        <taxon>Pentapetalae</taxon>
        <taxon>rosids</taxon>
        <taxon>fabids</taxon>
        <taxon>Rosales</taxon>
        <taxon>Cannabaceae</taxon>
        <taxon>Cannabis</taxon>
    </lineage>
</organism>
<evidence type="ECO:0000256" key="1">
    <source>
        <dbReference type="ARBA" id="ARBA00022468"/>
    </source>
</evidence>
<keyword evidence="1" id="KW-0343">GTPase activation</keyword>
<dbReference type="Gene3D" id="2.30.29.30">
    <property type="entry name" value="Pleckstrin-homology domain (PH domain)/Phosphotyrosine-binding domain (PTB)"/>
    <property type="match status" value="1"/>
</dbReference>
<dbReference type="PANTHER" id="PTHR46265:SF21">
    <property type="entry name" value="RHO GTPASE-ACTIVATING PROTEIN REN1-LIKE ISOFORM X1"/>
    <property type="match status" value="1"/>
</dbReference>
<dbReference type="InterPro" id="IPR008936">
    <property type="entry name" value="Rho_GTPase_activation_prot"/>
</dbReference>
<dbReference type="CDD" id="cd00821">
    <property type="entry name" value="PH"/>
    <property type="match status" value="1"/>
</dbReference>
<dbReference type="SUPFAM" id="SSF48350">
    <property type="entry name" value="GTPase activation domain, GAP"/>
    <property type="match status" value="1"/>
</dbReference>
<dbReference type="CDD" id="cd00159">
    <property type="entry name" value="RhoGAP"/>
    <property type="match status" value="1"/>
</dbReference>
<dbReference type="SMART" id="SM00233">
    <property type="entry name" value="PH"/>
    <property type="match status" value="1"/>
</dbReference>
<feature type="domain" description="Rho-GAP" evidence="5">
    <location>
        <begin position="229"/>
        <end position="428"/>
    </location>
</feature>
<dbReference type="PROSITE" id="PS50238">
    <property type="entry name" value="RHOGAP"/>
    <property type="match status" value="1"/>
</dbReference>
<evidence type="ECO:0000313" key="7">
    <source>
        <dbReference type="Proteomes" id="UP000583929"/>
    </source>
</evidence>
<feature type="compositionally biased region" description="Basic and acidic residues" evidence="3">
    <location>
        <begin position="923"/>
        <end position="959"/>
    </location>
</feature>
<feature type="region of interest" description="Disordered" evidence="3">
    <location>
        <begin position="761"/>
        <end position="780"/>
    </location>
</feature>
<gene>
    <name evidence="6" type="ORF">G4B88_023909</name>
</gene>
<evidence type="ECO:0000313" key="6">
    <source>
        <dbReference type="EMBL" id="KAF4362496.1"/>
    </source>
</evidence>
<dbReference type="Gene3D" id="1.10.555.10">
    <property type="entry name" value="Rho GTPase activation protein"/>
    <property type="match status" value="1"/>
</dbReference>